<feature type="domain" description="tRNA-modifying protein YgfZ-like beta-barrel" evidence="1">
    <location>
        <begin position="211"/>
        <end position="282"/>
    </location>
</feature>
<protein>
    <submittedName>
        <fullName evidence="2">Transcriptional regulator</fullName>
    </submittedName>
</protein>
<dbReference type="InterPro" id="IPR029043">
    <property type="entry name" value="GcvT/YgfZ_C"/>
</dbReference>
<dbReference type="InterPro" id="IPR048451">
    <property type="entry name" value="YgfZ_barrel"/>
</dbReference>
<dbReference type="PANTHER" id="PTHR22602">
    <property type="entry name" value="TRANSFERASE CAF17, MITOCHONDRIAL-RELATED"/>
    <property type="match status" value="1"/>
</dbReference>
<reference evidence="2 3" key="1">
    <citation type="submission" date="2024-03" db="EMBL/GenBank/DDBJ databases">
        <title>Pseudoalteromonas qingdaonensis sp. nov., isolated from the intestines of marine benthic organisms.</title>
        <authorList>
            <person name="Lin X."/>
            <person name="Fang S."/>
            <person name="Hu X."/>
        </authorList>
    </citation>
    <scope>NUCLEOTIDE SEQUENCE [LARGE SCALE GENOMIC DNA]</scope>
    <source>
        <strain evidence="2 3">YIC-827</strain>
    </source>
</reference>
<dbReference type="Pfam" id="PF21130">
    <property type="entry name" value="YgfZ_barrel"/>
    <property type="match status" value="1"/>
</dbReference>
<dbReference type="RefSeq" id="WP_342680113.1">
    <property type="nucleotide sequence ID" value="NZ_JBCGCU010000023.1"/>
</dbReference>
<organism evidence="2 3">
    <name type="scientific">Pseudoalteromonas qingdaonensis</name>
    <dbReference type="NCBI Taxonomy" id="3131913"/>
    <lineage>
        <taxon>Bacteria</taxon>
        <taxon>Pseudomonadati</taxon>
        <taxon>Pseudomonadota</taxon>
        <taxon>Gammaproteobacteria</taxon>
        <taxon>Alteromonadales</taxon>
        <taxon>Pseudoalteromonadaceae</taxon>
        <taxon>Pseudoalteromonas</taxon>
    </lineage>
</organism>
<gene>
    <name evidence="2" type="ORF">WCN91_14660</name>
</gene>
<evidence type="ECO:0000259" key="1">
    <source>
        <dbReference type="Pfam" id="PF21130"/>
    </source>
</evidence>
<dbReference type="EMBL" id="JBCGCU010000023">
    <property type="protein sequence ID" value="MEM0516639.1"/>
    <property type="molecule type" value="Genomic_DNA"/>
</dbReference>
<dbReference type="InterPro" id="IPR045179">
    <property type="entry name" value="YgfZ/GcvT"/>
</dbReference>
<dbReference type="SUPFAM" id="SSF101790">
    <property type="entry name" value="Aminomethyltransferase beta-barrel domain"/>
    <property type="match status" value="1"/>
</dbReference>
<proteinExistence type="predicted"/>
<name>A0ABU9MZI6_9GAMM</name>
<keyword evidence="3" id="KW-1185">Reference proteome</keyword>
<dbReference type="PANTHER" id="PTHR22602:SF0">
    <property type="entry name" value="TRANSFERASE CAF17, MITOCHONDRIAL-RELATED"/>
    <property type="match status" value="1"/>
</dbReference>
<comment type="caution">
    <text evidence="2">The sequence shown here is derived from an EMBL/GenBank/DDBJ whole genome shotgun (WGS) entry which is preliminary data.</text>
</comment>
<evidence type="ECO:0000313" key="2">
    <source>
        <dbReference type="EMBL" id="MEM0516639.1"/>
    </source>
</evidence>
<dbReference type="Gene3D" id="2.40.30.160">
    <property type="match status" value="1"/>
</dbReference>
<dbReference type="SUPFAM" id="SSF103025">
    <property type="entry name" value="Folate-binding domain"/>
    <property type="match status" value="1"/>
</dbReference>
<sequence length="301" mass="33219">MSTLSVYATENTAIYVHGDDAKSYLQGQLTQDVNDIDANTWRWAGQCNAKGKLWACFRISQYQQGYVLICSNTEAQFALTELKKYAVFSKVEIEQLDTQVLGVIAPKAELASHLNIDISGNAHQWQDNLALLLDDQRTLFIGDSSVLPEPQQGDEFVCAQIKAGEPSLNAEAIDAYVPQMVNLQALGGISFNKGCYTGQETVARMKYLGKNKRAMFVLRAEHEGILAPELDAEQNPLDLERQVGENWRRAGSLIAQASANGELFGLAVLPNDTEQDVQLRAKHAPQVLFTIAPLPYSLTED</sequence>
<dbReference type="Gene3D" id="3.30.70.1400">
    <property type="entry name" value="Aminomethyltransferase beta-barrel domains"/>
    <property type="match status" value="1"/>
</dbReference>
<dbReference type="NCBIfam" id="TIGR03317">
    <property type="entry name" value="ygfZ_signature"/>
    <property type="match status" value="1"/>
</dbReference>
<dbReference type="InterPro" id="IPR017703">
    <property type="entry name" value="YgfZ/GCV_T_CS"/>
</dbReference>
<dbReference type="Proteomes" id="UP001447008">
    <property type="component" value="Unassembled WGS sequence"/>
</dbReference>
<evidence type="ECO:0000313" key="3">
    <source>
        <dbReference type="Proteomes" id="UP001447008"/>
    </source>
</evidence>
<accession>A0ABU9MZI6</accession>